<dbReference type="PANTHER" id="PTHR32097">
    <property type="entry name" value="CAMP-BINDING PROTEIN 1-RELATED"/>
    <property type="match status" value="1"/>
</dbReference>
<gene>
    <name evidence="4" type="ORF">ACFFVI_11535</name>
</gene>
<evidence type="ECO:0000256" key="1">
    <source>
        <dbReference type="ARBA" id="ARBA00008775"/>
    </source>
</evidence>
<evidence type="ECO:0000313" key="4">
    <source>
        <dbReference type="EMBL" id="MFB9377600.1"/>
    </source>
</evidence>
<dbReference type="Gene3D" id="2.60.60.30">
    <property type="entry name" value="sav2460 like domains"/>
    <property type="match status" value="1"/>
</dbReference>
<feature type="region of interest" description="Disordered" evidence="2">
    <location>
        <begin position="348"/>
        <end position="374"/>
    </location>
</feature>
<dbReference type="PANTHER" id="PTHR32097:SF4">
    <property type="entry name" value="GENERAL STRESS PROTEIN 16U"/>
    <property type="match status" value="1"/>
</dbReference>
<evidence type="ECO:0000256" key="2">
    <source>
        <dbReference type="SAM" id="MobiDB-lite"/>
    </source>
</evidence>
<dbReference type="RefSeq" id="WP_380138844.1">
    <property type="nucleotide sequence ID" value="NZ_JBHLUI010000010.1"/>
</dbReference>
<comment type="caution">
    <text evidence="4">The sequence shown here is derived from an EMBL/GenBank/DDBJ whole genome shotgun (WGS) entry which is preliminary data.</text>
</comment>
<name>A0ABV5LU64_9ACTN</name>
<comment type="similarity">
    <text evidence="1">Belongs to the CAPAB/TerDEXZ family.</text>
</comment>
<dbReference type="InterPro" id="IPR003325">
    <property type="entry name" value="TerD"/>
</dbReference>
<keyword evidence="5" id="KW-1185">Reference proteome</keyword>
<dbReference type="EMBL" id="JBHMDM010000005">
    <property type="protein sequence ID" value="MFB9377600.1"/>
    <property type="molecule type" value="Genomic_DNA"/>
</dbReference>
<sequence length="374" mass="39103">MVHLSEGSNSPLSGPRVTVTVGGPADVTALVVSADGRVASDADMVFFNQPSAPGVSLSGSALALDLDGVRAGAEKIVVAASPATEGVTLAGAGAGVDVTVGHAGEEVRFSPSRLSSQTVAVLVEIYRRGTDWKVRAVGQGYDNGLAGLATDFGVDVDDPGPVAEPAAPALDLAKKPLGKIELTKKGSAVIPLDFSKRDQAVATVFRVDLDWDGGSDKRRARGADLDLYALWADRSGRTGAVYYRDLGSLTAPPFVRLQGDSTTPGRETVEITRPDHLAHVLICAYSAVENGAGSFKSYGARAVVDDGSGSQVTVPLFDDSEKYWVAIAKLSFGDDGVRVEQVEDYGKRTTEHRPELHSDGSFTMGAGPVEFKRS</sequence>
<dbReference type="Pfam" id="PF02342">
    <property type="entry name" value="TerD"/>
    <property type="match status" value="1"/>
</dbReference>
<proteinExistence type="inferred from homology"/>
<feature type="domain" description="TerD" evidence="3">
    <location>
        <begin position="25"/>
        <end position="152"/>
    </location>
</feature>
<protein>
    <submittedName>
        <fullName evidence="4">TerD family protein</fullName>
    </submittedName>
</protein>
<feature type="compositionally biased region" description="Basic and acidic residues" evidence="2">
    <location>
        <begin position="348"/>
        <end position="358"/>
    </location>
</feature>
<dbReference type="InterPro" id="IPR051324">
    <property type="entry name" value="Stress/Tellurium_Resist"/>
</dbReference>
<reference evidence="4 5" key="1">
    <citation type="submission" date="2024-09" db="EMBL/GenBank/DDBJ databases">
        <authorList>
            <person name="Sun Q."/>
            <person name="Mori K."/>
        </authorList>
    </citation>
    <scope>NUCLEOTIDE SEQUENCE [LARGE SCALE GENOMIC DNA]</scope>
    <source>
        <strain evidence="4 5">TISTR 1856</strain>
    </source>
</reference>
<evidence type="ECO:0000259" key="3">
    <source>
        <dbReference type="Pfam" id="PF02342"/>
    </source>
</evidence>
<accession>A0ABV5LU64</accession>
<dbReference type="Proteomes" id="UP001589748">
    <property type="component" value="Unassembled WGS sequence"/>
</dbReference>
<organism evidence="4 5">
    <name type="scientific">Kineococcus gynurae</name>
    <dbReference type="NCBI Taxonomy" id="452979"/>
    <lineage>
        <taxon>Bacteria</taxon>
        <taxon>Bacillati</taxon>
        <taxon>Actinomycetota</taxon>
        <taxon>Actinomycetes</taxon>
        <taxon>Kineosporiales</taxon>
        <taxon>Kineosporiaceae</taxon>
        <taxon>Kineococcus</taxon>
    </lineage>
</organism>
<evidence type="ECO:0000313" key="5">
    <source>
        <dbReference type="Proteomes" id="UP001589748"/>
    </source>
</evidence>
<dbReference type="CDD" id="cd06974">
    <property type="entry name" value="TerD_like"/>
    <property type="match status" value="1"/>
</dbReference>